<protein>
    <submittedName>
        <fullName evidence="5">Unannotated protein</fullName>
    </submittedName>
</protein>
<dbReference type="EMBL" id="CAEZWS010000005">
    <property type="protein sequence ID" value="CAB4657199.1"/>
    <property type="molecule type" value="Genomic_DNA"/>
</dbReference>
<dbReference type="EMBL" id="CAEZXT010000009">
    <property type="protein sequence ID" value="CAB4691053.1"/>
    <property type="molecule type" value="Genomic_DNA"/>
</dbReference>
<dbReference type="EMBL" id="CAFBOE010000002">
    <property type="protein sequence ID" value="CAB4968322.1"/>
    <property type="molecule type" value="Genomic_DNA"/>
</dbReference>
<dbReference type="Pfam" id="PF11292">
    <property type="entry name" value="DUF3093"/>
    <property type="match status" value="1"/>
</dbReference>
<evidence type="ECO:0000256" key="1">
    <source>
        <dbReference type="SAM" id="Phobius"/>
    </source>
</evidence>
<evidence type="ECO:0000313" key="6">
    <source>
        <dbReference type="EMBL" id="CAB4795612.1"/>
    </source>
</evidence>
<evidence type="ECO:0000313" key="7">
    <source>
        <dbReference type="EMBL" id="CAB4848431.1"/>
    </source>
</evidence>
<dbReference type="AlphaFoldDB" id="A0A6J6VRF8"/>
<organism evidence="5">
    <name type="scientific">freshwater metagenome</name>
    <dbReference type="NCBI Taxonomy" id="449393"/>
    <lineage>
        <taxon>unclassified sequences</taxon>
        <taxon>metagenomes</taxon>
        <taxon>ecological metagenomes</taxon>
    </lineage>
</organism>
<feature type="transmembrane region" description="Helical" evidence="1">
    <location>
        <begin position="20"/>
        <end position="51"/>
    </location>
</feature>
<accession>A0A6J6VRF8</accession>
<gene>
    <name evidence="2" type="ORF">UFOPK1773_00215</name>
    <name evidence="3" type="ORF">UFOPK2288_00192</name>
    <name evidence="4" type="ORF">UFOPK2589_00271</name>
    <name evidence="5" type="ORF">UFOPK2931_00287</name>
    <name evidence="6" type="ORF">UFOPK3056_00159</name>
    <name evidence="7" type="ORF">UFOPK3287_00315</name>
    <name evidence="8" type="ORF">UFOPK3558_00138</name>
    <name evidence="9" type="ORF">UFOPK3916_00078</name>
    <name evidence="10" type="ORF">UFOPK4074_00154</name>
</gene>
<dbReference type="EMBL" id="CAFBJH010000011">
    <property type="protein sequence ID" value="CAB4848431.1"/>
    <property type="molecule type" value="Genomic_DNA"/>
</dbReference>
<evidence type="ECO:0000313" key="9">
    <source>
        <dbReference type="EMBL" id="CAB4968322.1"/>
    </source>
</evidence>
<keyword evidence="1" id="KW-1133">Transmembrane helix</keyword>
<dbReference type="EMBL" id="CAEZZZ010000007">
    <property type="protein sequence ID" value="CAB4773575.1"/>
    <property type="molecule type" value="Genomic_DNA"/>
</dbReference>
<evidence type="ECO:0000313" key="10">
    <source>
        <dbReference type="EMBL" id="CAB5003177.1"/>
    </source>
</evidence>
<proteinExistence type="predicted"/>
<evidence type="ECO:0000313" key="2">
    <source>
        <dbReference type="EMBL" id="CAB4581814.1"/>
    </source>
</evidence>
<evidence type="ECO:0000313" key="3">
    <source>
        <dbReference type="EMBL" id="CAB4657199.1"/>
    </source>
</evidence>
<dbReference type="EMBL" id="CAFBMI010000005">
    <property type="protein sequence ID" value="CAB4891751.1"/>
    <property type="molecule type" value="Genomic_DNA"/>
</dbReference>
<keyword evidence="1" id="KW-0812">Transmembrane</keyword>
<dbReference type="EMBL" id="CAEZUA010000007">
    <property type="protein sequence ID" value="CAB4581814.1"/>
    <property type="molecule type" value="Genomic_DNA"/>
</dbReference>
<sequence length="151" mass="16657">MSESLNSSPIFRESIAPPLWLLGLLYSLLASLSLSIWAALGNTAGALAIILSTLSLVPIRRSITLTIEVTDSEVLINRAHIEKIYLGEITQLDADAMRATRGRDADPASFLAIRFWVSQGIKVQIEDPRDPTPYWLISTRKGKELVQALKN</sequence>
<dbReference type="InterPro" id="IPR021443">
    <property type="entry name" value="DUF3093"/>
</dbReference>
<name>A0A6J6VRF8_9ZZZZ</name>
<evidence type="ECO:0000313" key="8">
    <source>
        <dbReference type="EMBL" id="CAB4891751.1"/>
    </source>
</evidence>
<evidence type="ECO:0000313" key="4">
    <source>
        <dbReference type="EMBL" id="CAB4691053.1"/>
    </source>
</evidence>
<keyword evidence="1" id="KW-0472">Membrane</keyword>
<dbReference type="EMBL" id="CAFBPG010000006">
    <property type="protein sequence ID" value="CAB5003177.1"/>
    <property type="molecule type" value="Genomic_DNA"/>
</dbReference>
<evidence type="ECO:0000313" key="5">
    <source>
        <dbReference type="EMBL" id="CAB4773575.1"/>
    </source>
</evidence>
<reference evidence="5" key="1">
    <citation type="submission" date="2020-05" db="EMBL/GenBank/DDBJ databases">
        <authorList>
            <person name="Chiriac C."/>
            <person name="Salcher M."/>
            <person name="Ghai R."/>
            <person name="Kavagutti S V."/>
        </authorList>
    </citation>
    <scope>NUCLEOTIDE SEQUENCE</scope>
</reference>
<dbReference type="EMBL" id="CAFAAR010000006">
    <property type="protein sequence ID" value="CAB4795612.1"/>
    <property type="molecule type" value="Genomic_DNA"/>
</dbReference>